<proteinExistence type="predicted"/>
<dbReference type="AlphaFoldDB" id="A0A432YRR7"/>
<keyword evidence="1" id="KW-0175">Coiled coil</keyword>
<evidence type="ECO:0000313" key="3">
    <source>
        <dbReference type="Proteomes" id="UP000288361"/>
    </source>
</evidence>
<dbReference type="Gene3D" id="1.20.5.340">
    <property type="match status" value="1"/>
</dbReference>
<evidence type="ECO:0000313" key="2">
    <source>
        <dbReference type="EMBL" id="RUO64304.1"/>
    </source>
</evidence>
<sequence length="127" mass="14620">MNLKRPLELNFELDTKGADSEVKKSLTQAAHSNDKKQQYIEELEKSNQELKSDKAKLSKELEAEKVEAKNSSTKIKELEQKNEALATENLRLIAKNSDLIKQNKILADSVRRIEIQMDLLKELLQRD</sequence>
<feature type="coiled-coil region" evidence="1">
    <location>
        <begin position="29"/>
        <end position="95"/>
    </location>
</feature>
<gene>
    <name evidence="2" type="ORF">CWI73_09110</name>
</gene>
<reference evidence="2 3" key="1">
    <citation type="journal article" date="2011" name="Front. Microbiol.">
        <title>Genomic signatures of strain selection and enhancement in Bacillus atrophaeus var. globigii, a historical biowarfare simulant.</title>
        <authorList>
            <person name="Gibbons H.S."/>
            <person name="Broomall S.M."/>
            <person name="McNew L.A."/>
            <person name="Daligault H."/>
            <person name="Chapman C."/>
            <person name="Bruce D."/>
            <person name="Karavis M."/>
            <person name="Krepps M."/>
            <person name="McGregor P.A."/>
            <person name="Hong C."/>
            <person name="Park K.H."/>
            <person name="Akmal A."/>
            <person name="Feldman A."/>
            <person name="Lin J.S."/>
            <person name="Chang W.E."/>
            <person name="Higgs B.W."/>
            <person name="Demirev P."/>
            <person name="Lindquist J."/>
            <person name="Liem A."/>
            <person name="Fochler E."/>
            <person name="Read T.D."/>
            <person name="Tapia R."/>
            <person name="Johnson S."/>
            <person name="Bishop-Lilly K.A."/>
            <person name="Detter C."/>
            <person name="Han C."/>
            <person name="Sozhamannan S."/>
            <person name="Rosenzweig C.N."/>
            <person name="Skowronski E.W."/>
        </authorList>
    </citation>
    <scope>NUCLEOTIDE SEQUENCE [LARGE SCALE GENOMIC DNA]</scope>
    <source>
        <strain evidence="2 3">TPS4-2</strain>
    </source>
</reference>
<evidence type="ECO:0000256" key="1">
    <source>
        <dbReference type="SAM" id="Coils"/>
    </source>
</evidence>
<organism evidence="2 3">
    <name type="scientific">Idiomarina piscisalsi</name>
    <dbReference type="NCBI Taxonomy" id="1096243"/>
    <lineage>
        <taxon>Bacteria</taxon>
        <taxon>Pseudomonadati</taxon>
        <taxon>Pseudomonadota</taxon>
        <taxon>Gammaproteobacteria</taxon>
        <taxon>Alteromonadales</taxon>
        <taxon>Idiomarinaceae</taxon>
        <taxon>Idiomarina</taxon>
    </lineage>
</organism>
<dbReference type="Proteomes" id="UP000288361">
    <property type="component" value="Unassembled WGS sequence"/>
</dbReference>
<dbReference type="RefSeq" id="WP_126752485.1">
    <property type="nucleotide sequence ID" value="NZ_JBHUMT010000015.1"/>
</dbReference>
<accession>A0A432YRR7</accession>
<comment type="caution">
    <text evidence="2">The sequence shown here is derived from an EMBL/GenBank/DDBJ whole genome shotgun (WGS) entry which is preliminary data.</text>
</comment>
<protein>
    <submittedName>
        <fullName evidence="2">Uncharacterized protein</fullName>
    </submittedName>
</protein>
<dbReference type="EMBL" id="PIQA01000006">
    <property type="protein sequence ID" value="RUO64304.1"/>
    <property type="molecule type" value="Genomic_DNA"/>
</dbReference>
<name>A0A432YRR7_9GAMM</name>